<accession>A0AAU7KIW1</accession>
<dbReference type="RefSeq" id="WP_045992250.1">
    <property type="nucleotide sequence ID" value="NZ_CP098827.1"/>
</dbReference>
<proteinExistence type="predicted"/>
<evidence type="ECO:0000313" key="2">
    <source>
        <dbReference type="EMBL" id="XBO71407.1"/>
    </source>
</evidence>
<gene>
    <name evidence="2" type="ORF">NFG58_01410</name>
</gene>
<feature type="transmembrane region" description="Helical" evidence="1">
    <location>
        <begin position="49"/>
        <end position="70"/>
    </location>
</feature>
<name>A0AAU7KIW1_9GAMM</name>
<reference evidence="2" key="1">
    <citation type="submission" date="2022-06" db="EMBL/GenBank/DDBJ databases">
        <title>A novel DMS-producing enzyme.</title>
        <authorList>
            <person name="Zhang Y."/>
        </authorList>
    </citation>
    <scope>NUCLEOTIDE SEQUENCE</scope>
    <source>
        <strain evidence="2">RT37</strain>
    </source>
</reference>
<sequence length="362" mass="41096">MTPLWKAYRFTRREQHAAEAARSRESLIQILDRARDEDVSLNPRPSSTILALGLLCLLLGTLGFIITLAGGLSWPWLIPLALVGAALLGFDWHATERVAAFLRLLVRRAAELDFRLAEPDVDLDAMLTTLRRKITDFQRTYADNGELEYCRRAADERVGGEYWVYRFAYDEGMDKDRRTYHRNGLICDLFEVAAVDLCNPREGKWRLLHHGSTGERWGEGAFSRYFVACTAEHDALAAFLTDDVVDCLVRLARSYPELNVQVTRDHLLCLTWSGEDPYARLFEPVSVAPAARRAPFTSSQAPGEDPDEVYRALERRLRAPRHLTALEPLLNAIEDIRAELPVSSARTEANIPLRRRLEESTC</sequence>
<feature type="transmembrane region" description="Helical" evidence="1">
    <location>
        <begin position="76"/>
        <end position="94"/>
    </location>
</feature>
<evidence type="ECO:0000256" key="1">
    <source>
        <dbReference type="SAM" id="Phobius"/>
    </source>
</evidence>
<keyword evidence="1" id="KW-1133">Transmembrane helix</keyword>
<keyword evidence="1" id="KW-0472">Membrane</keyword>
<protein>
    <recommendedName>
        <fullName evidence="3">DUF3137 domain-containing protein</fullName>
    </recommendedName>
</protein>
<evidence type="ECO:0008006" key="3">
    <source>
        <dbReference type="Google" id="ProtNLM"/>
    </source>
</evidence>
<keyword evidence="1" id="KW-0812">Transmembrane</keyword>
<organism evidence="2">
    <name type="scientific">Halomonas sp. RT37</name>
    <dbReference type="NCBI Taxonomy" id="2950872"/>
    <lineage>
        <taxon>Bacteria</taxon>
        <taxon>Pseudomonadati</taxon>
        <taxon>Pseudomonadota</taxon>
        <taxon>Gammaproteobacteria</taxon>
        <taxon>Oceanospirillales</taxon>
        <taxon>Halomonadaceae</taxon>
        <taxon>Halomonas</taxon>
    </lineage>
</organism>
<dbReference type="EMBL" id="CP098827">
    <property type="protein sequence ID" value="XBO71407.1"/>
    <property type="molecule type" value="Genomic_DNA"/>
</dbReference>
<dbReference type="AlphaFoldDB" id="A0AAU7KIW1"/>